<dbReference type="PANTHER" id="PTHR24243:SF233">
    <property type="entry name" value="THYROTROPIN-RELEASING HORMONE RECEPTOR"/>
    <property type="match status" value="1"/>
</dbReference>
<dbReference type="OrthoDB" id="10034622at2759"/>
<evidence type="ECO:0000256" key="7">
    <source>
        <dbReference type="ARBA" id="ARBA00023224"/>
    </source>
</evidence>
<keyword evidence="4" id="KW-0297">G-protein coupled receptor</keyword>
<evidence type="ECO:0000256" key="8">
    <source>
        <dbReference type="SAM" id="Phobius"/>
    </source>
</evidence>
<evidence type="ECO:0000256" key="3">
    <source>
        <dbReference type="ARBA" id="ARBA00022989"/>
    </source>
</evidence>
<keyword evidence="7" id="KW-0807">Transducer</keyword>
<evidence type="ECO:0000256" key="5">
    <source>
        <dbReference type="ARBA" id="ARBA00023136"/>
    </source>
</evidence>
<reference evidence="10" key="1">
    <citation type="submission" date="2021-02" db="EMBL/GenBank/DDBJ databases">
        <authorList>
            <person name="Nowell W R."/>
        </authorList>
    </citation>
    <scope>NUCLEOTIDE SEQUENCE</scope>
</reference>
<feature type="transmembrane region" description="Helical" evidence="8">
    <location>
        <begin position="142"/>
        <end position="161"/>
    </location>
</feature>
<dbReference type="GO" id="GO:0004930">
    <property type="term" value="F:G protein-coupled receptor activity"/>
    <property type="evidence" value="ECO:0007669"/>
    <property type="project" value="UniProtKB-KW"/>
</dbReference>
<organism evidence="10 11">
    <name type="scientific">Adineta steineri</name>
    <dbReference type="NCBI Taxonomy" id="433720"/>
    <lineage>
        <taxon>Eukaryota</taxon>
        <taxon>Metazoa</taxon>
        <taxon>Spiralia</taxon>
        <taxon>Gnathifera</taxon>
        <taxon>Rotifera</taxon>
        <taxon>Eurotatoria</taxon>
        <taxon>Bdelloidea</taxon>
        <taxon>Adinetida</taxon>
        <taxon>Adinetidae</taxon>
        <taxon>Adineta</taxon>
    </lineage>
</organism>
<keyword evidence="2 8" id="KW-0812">Transmembrane</keyword>
<comment type="subcellular location">
    <subcellularLocation>
        <location evidence="1">Membrane</location>
        <topology evidence="1">Multi-pass membrane protein</topology>
    </subcellularLocation>
</comment>
<protein>
    <recommendedName>
        <fullName evidence="9">G-protein coupled receptors family 1 profile domain-containing protein</fullName>
    </recommendedName>
</protein>
<keyword evidence="6" id="KW-0675">Receptor</keyword>
<evidence type="ECO:0000313" key="10">
    <source>
        <dbReference type="EMBL" id="CAF1124866.1"/>
    </source>
</evidence>
<dbReference type="Proteomes" id="UP000663891">
    <property type="component" value="Unassembled WGS sequence"/>
</dbReference>
<feature type="domain" description="G-protein coupled receptors family 1 profile" evidence="9">
    <location>
        <begin position="37"/>
        <end position="283"/>
    </location>
</feature>
<dbReference type="AlphaFoldDB" id="A0A814QTG8"/>
<keyword evidence="3 8" id="KW-1133">Transmembrane helix</keyword>
<feature type="transmembrane region" description="Helical" evidence="8">
    <location>
        <begin position="101"/>
        <end position="122"/>
    </location>
</feature>
<proteinExistence type="predicted"/>
<comment type="caution">
    <text evidence="10">The sequence shown here is derived from an EMBL/GenBank/DDBJ whole genome shotgun (WGS) entry which is preliminary data.</text>
</comment>
<feature type="transmembrane region" description="Helical" evidence="8">
    <location>
        <begin position="277"/>
        <end position="296"/>
    </location>
</feature>
<accession>A0A814QTG8</accession>
<dbReference type="PANTHER" id="PTHR24243">
    <property type="entry name" value="G-PROTEIN COUPLED RECEPTOR"/>
    <property type="match status" value="1"/>
</dbReference>
<dbReference type="GO" id="GO:0005886">
    <property type="term" value="C:plasma membrane"/>
    <property type="evidence" value="ECO:0007669"/>
    <property type="project" value="TreeGrafter"/>
</dbReference>
<evidence type="ECO:0000313" key="11">
    <source>
        <dbReference type="Proteomes" id="UP000663891"/>
    </source>
</evidence>
<feature type="transmembrane region" description="Helical" evidence="8">
    <location>
        <begin position="20"/>
        <end position="46"/>
    </location>
</feature>
<evidence type="ECO:0000256" key="1">
    <source>
        <dbReference type="ARBA" id="ARBA00004141"/>
    </source>
</evidence>
<dbReference type="CDD" id="cd00637">
    <property type="entry name" value="7tm_classA_rhodopsin-like"/>
    <property type="match status" value="1"/>
</dbReference>
<feature type="transmembrane region" description="Helical" evidence="8">
    <location>
        <begin position="230"/>
        <end position="257"/>
    </location>
</feature>
<name>A0A814QTG8_9BILA</name>
<evidence type="ECO:0000256" key="6">
    <source>
        <dbReference type="ARBA" id="ARBA00023170"/>
    </source>
</evidence>
<sequence length="339" mass="38437">MSSNSSTTIDFTVQFQLASQYLSLSLGLFLFITGIVGSFVNIVVFLTLGNYKHNACSLYMLVGSLLDFFFVFIGMSTRILTLGFKIDFTLSSQVWCKLRTVILNTISLSSFTIICLQSLDIFFCTSRSIVMRQKSSVKWARLLLVACGLVWIVHEISTMIFQDLVKAGSTYSCINTNTIYASYRSYFVVPILTVTIPMLMISILAFHIYRHLHVLTQGEQRSFSILTKQLTKMALFQIGSVLLFQAPYGISSIYSLATTYVAKTTYRQAQEKLISNFFGIYVYGIYASPFYCYCLASKRFRNQVLCVINKIRCNKQRNQVLPIMQDIIKPAGRPQTTTI</sequence>
<dbReference type="SUPFAM" id="SSF81321">
    <property type="entry name" value="Family A G protein-coupled receptor-like"/>
    <property type="match status" value="1"/>
</dbReference>
<dbReference type="InterPro" id="IPR017452">
    <property type="entry name" value="GPCR_Rhodpsn_7TM"/>
</dbReference>
<dbReference type="Gene3D" id="1.20.1070.10">
    <property type="entry name" value="Rhodopsin 7-helix transmembrane proteins"/>
    <property type="match status" value="1"/>
</dbReference>
<gene>
    <name evidence="10" type="ORF">VCS650_LOCUS21400</name>
</gene>
<evidence type="ECO:0000256" key="4">
    <source>
        <dbReference type="ARBA" id="ARBA00023040"/>
    </source>
</evidence>
<keyword evidence="5 8" id="KW-0472">Membrane</keyword>
<evidence type="ECO:0000256" key="2">
    <source>
        <dbReference type="ARBA" id="ARBA00022692"/>
    </source>
</evidence>
<feature type="transmembrane region" description="Helical" evidence="8">
    <location>
        <begin position="58"/>
        <end position="81"/>
    </location>
</feature>
<evidence type="ECO:0000259" key="9">
    <source>
        <dbReference type="PROSITE" id="PS50262"/>
    </source>
</evidence>
<dbReference type="EMBL" id="CAJNON010000229">
    <property type="protein sequence ID" value="CAF1124866.1"/>
    <property type="molecule type" value="Genomic_DNA"/>
</dbReference>
<feature type="transmembrane region" description="Helical" evidence="8">
    <location>
        <begin position="187"/>
        <end position="209"/>
    </location>
</feature>
<dbReference type="PROSITE" id="PS50262">
    <property type="entry name" value="G_PROTEIN_RECEP_F1_2"/>
    <property type="match status" value="1"/>
</dbReference>